<evidence type="ECO:0000256" key="3">
    <source>
        <dbReference type="ARBA" id="ARBA00022833"/>
    </source>
</evidence>
<dbReference type="GO" id="GO:0045944">
    <property type="term" value="P:positive regulation of transcription by RNA polymerase II"/>
    <property type="evidence" value="ECO:0007669"/>
    <property type="project" value="TreeGrafter"/>
</dbReference>
<reference evidence="10" key="1">
    <citation type="submission" date="2021-02" db="EMBL/GenBank/DDBJ databases">
        <authorList>
            <person name="Nowell W R."/>
        </authorList>
    </citation>
    <scope>NUCLEOTIDE SEQUENCE</scope>
</reference>
<dbReference type="GO" id="GO:0030154">
    <property type="term" value="P:cell differentiation"/>
    <property type="evidence" value="ECO:0007669"/>
    <property type="project" value="TreeGrafter"/>
</dbReference>
<evidence type="ECO:0000256" key="5">
    <source>
        <dbReference type="ARBA" id="ARBA00023125"/>
    </source>
</evidence>
<dbReference type="Proteomes" id="UP000663864">
    <property type="component" value="Unassembled WGS sequence"/>
</dbReference>
<dbReference type="PANTHER" id="PTHR24082">
    <property type="entry name" value="NUCLEAR HORMONE RECEPTOR"/>
    <property type="match status" value="1"/>
</dbReference>
<dbReference type="EMBL" id="CAJNOT010000036">
    <property type="protein sequence ID" value="CAF0791817.1"/>
    <property type="molecule type" value="Genomic_DNA"/>
</dbReference>
<dbReference type="InterPro" id="IPR001628">
    <property type="entry name" value="Znf_hrmn_rcpt"/>
</dbReference>
<keyword evidence="8" id="KW-0539">Nucleus</keyword>
<evidence type="ECO:0000313" key="11">
    <source>
        <dbReference type="EMBL" id="CAF3624962.1"/>
    </source>
</evidence>
<evidence type="ECO:0000256" key="7">
    <source>
        <dbReference type="ARBA" id="ARBA00023170"/>
    </source>
</evidence>
<dbReference type="Proteomes" id="UP000663836">
    <property type="component" value="Unassembled WGS sequence"/>
</dbReference>
<dbReference type="GO" id="GO:0008270">
    <property type="term" value="F:zinc ion binding"/>
    <property type="evidence" value="ECO:0007669"/>
    <property type="project" value="UniProtKB-KW"/>
</dbReference>
<dbReference type="PROSITE" id="PS51030">
    <property type="entry name" value="NUCLEAR_REC_DBD_2"/>
    <property type="match status" value="1"/>
</dbReference>
<dbReference type="InterPro" id="IPR050234">
    <property type="entry name" value="Nuclear_hormone_rcpt_NR1"/>
</dbReference>
<keyword evidence="2" id="KW-0863">Zinc-finger</keyword>
<dbReference type="GO" id="GO:0000978">
    <property type="term" value="F:RNA polymerase II cis-regulatory region sequence-specific DNA binding"/>
    <property type="evidence" value="ECO:0007669"/>
    <property type="project" value="TreeGrafter"/>
</dbReference>
<dbReference type="GO" id="GO:0000122">
    <property type="term" value="P:negative regulation of transcription by RNA polymerase II"/>
    <property type="evidence" value="ECO:0007669"/>
    <property type="project" value="TreeGrafter"/>
</dbReference>
<dbReference type="InterPro" id="IPR013088">
    <property type="entry name" value="Znf_NHR/GATA"/>
</dbReference>
<feature type="domain" description="Nuclear receptor" evidence="9">
    <location>
        <begin position="78"/>
        <end position="154"/>
    </location>
</feature>
<evidence type="ECO:0000313" key="12">
    <source>
        <dbReference type="Proteomes" id="UP000663864"/>
    </source>
</evidence>
<proteinExistence type="predicted"/>
<dbReference type="Gene3D" id="1.10.565.10">
    <property type="entry name" value="Retinoid X Receptor"/>
    <property type="match status" value="1"/>
</dbReference>
<accession>A0A813S652</accession>
<evidence type="ECO:0000256" key="2">
    <source>
        <dbReference type="ARBA" id="ARBA00022771"/>
    </source>
</evidence>
<dbReference type="InterPro" id="IPR035500">
    <property type="entry name" value="NHR-like_dom_sf"/>
</dbReference>
<dbReference type="AlphaFoldDB" id="A0A813S652"/>
<dbReference type="Gene3D" id="3.30.50.10">
    <property type="entry name" value="Erythroid Transcription Factor GATA-1, subunit A"/>
    <property type="match status" value="1"/>
</dbReference>
<dbReference type="PRINTS" id="PR00047">
    <property type="entry name" value="STROIDFINGER"/>
</dbReference>
<dbReference type="SMART" id="SM00399">
    <property type="entry name" value="ZnF_C4"/>
    <property type="match status" value="1"/>
</dbReference>
<organism evidence="10 12">
    <name type="scientific">Rotaria sordida</name>
    <dbReference type="NCBI Taxonomy" id="392033"/>
    <lineage>
        <taxon>Eukaryota</taxon>
        <taxon>Metazoa</taxon>
        <taxon>Spiralia</taxon>
        <taxon>Gnathifera</taxon>
        <taxon>Rotifera</taxon>
        <taxon>Eurotatoria</taxon>
        <taxon>Bdelloidea</taxon>
        <taxon>Philodinida</taxon>
        <taxon>Philodinidae</taxon>
        <taxon>Rotaria</taxon>
    </lineage>
</organism>
<evidence type="ECO:0000256" key="6">
    <source>
        <dbReference type="ARBA" id="ARBA00023163"/>
    </source>
</evidence>
<dbReference type="EMBL" id="CAJOBD010000251">
    <property type="protein sequence ID" value="CAF3624962.1"/>
    <property type="molecule type" value="Genomic_DNA"/>
</dbReference>
<dbReference type="SUPFAM" id="SSF48508">
    <property type="entry name" value="Nuclear receptor ligand-binding domain"/>
    <property type="match status" value="1"/>
</dbReference>
<dbReference type="GO" id="GO:0004879">
    <property type="term" value="F:nuclear receptor activity"/>
    <property type="evidence" value="ECO:0007669"/>
    <property type="project" value="TreeGrafter"/>
</dbReference>
<gene>
    <name evidence="11" type="ORF">JBS370_LOCUS4980</name>
    <name evidence="10" type="ORF">ZHD862_LOCUS1949</name>
</gene>
<keyword evidence="5" id="KW-0238">DNA-binding</keyword>
<dbReference type="PROSITE" id="PS00031">
    <property type="entry name" value="NUCLEAR_REC_DBD_1"/>
    <property type="match status" value="1"/>
</dbReference>
<dbReference type="PANTHER" id="PTHR24082:SF283">
    <property type="entry name" value="NUCLEAR HORMONE RECEPTOR HR96"/>
    <property type="match status" value="1"/>
</dbReference>
<evidence type="ECO:0000313" key="10">
    <source>
        <dbReference type="EMBL" id="CAF0791817.1"/>
    </source>
</evidence>
<comment type="caution">
    <text evidence="10">The sequence shown here is derived from an EMBL/GenBank/DDBJ whole genome shotgun (WGS) entry which is preliminary data.</text>
</comment>
<evidence type="ECO:0000259" key="9">
    <source>
        <dbReference type="PROSITE" id="PS51030"/>
    </source>
</evidence>
<sequence>MSSNEYWNQICNKSSTYFEECSINFANNLLNIDINYFNIYDKTNQEDNEKISLSNKIDEYSLQTSMTNNSSAESIPLNLICGVCGAPAHGYNFDQITCESCRAFFRRNALKNMYQFECRFGGTCVINMHNRRQCTHCRLKKCFAINMRKDWIRTEEERRLRQLKKLYKQKKQLNELSLDEQQLIANLPLVVRKKKGTKSLITRQVTQELVVSKIESIYPINTFAIHRNLSNDDRILLNNIMNAYKLGADQADYSHINRCTSSTTLVQFLNDETAIYESLICFYKQIPEFKKSNLADQVLLIKSNVTKTIHLHHIIVENFQELKHIGEHVCRWINQDFSDQMLQTRKKSNYFMKYPLVLKIALIIFIFSINLSMPSSNCSQFTDYKNTRKLYESQNFYILLLWRYLNYLFNENEAIQSIQILVTQILRYQTLMNTMDEIIQKTVYQYEFNPLMQSVLRLT</sequence>
<evidence type="ECO:0000256" key="4">
    <source>
        <dbReference type="ARBA" id="ARBA00023015"/>
    </source>
</evidence>
<name>A0A813S652_9BILA</name>
<dbReference type="SUPFAM" id="SSF57716">
    <property type="entry name" value="Glucocorticoid receptor-like (DNA-binding domain)"/>
    <property type="match status" value="1"/>
</dbReference>
<evidence type="ECO:0000256" key="8">
    <source>
        <dbReference type="ARBA" id="ARBA00023242"/>
    </source>
</evidence>
<keyword evidence="1" id="KW-0479">Metal-binding</keyword>
<keyword evidence="7" id="KW-0675">Receptor</keyword>
<keyword evidence="3" id="KW-0862">Zinc</keyword>
<dbReference type="Pfam" id="PF00105">
    <property type="entry name" value="zf-C4"/>
    <property type="match status" value="1"/>
</dbReference>
<keyword evidence="6" id="KW-0804">Transcription</keyword>
<keyword evidence="4" id="KW-0805">Transcription regulation</keyword>
<evidence type="ECO:0000256" key="1">
    <source>
        <dbReference type="ARBA" id="ARBA00022723"/>
    </source>
</evidence>
<protein>
    <recommendedName>
        <fullName evidence="9">Nuclear receptor domain-containing protein</fullName>
    </recommendedName>
</protein>